<reference evidence="2" key="2">
    <citation type="submission" date="2020-09" db="EMBL/GenBank/DDBJ databases">
        <authorList>
            <person name="Sun Q."/>
            <person name="Kim S."/>
        </authorList>
    </citation>
    <scope>NUCLEOTIDE SEQUENCE</scope>
    <source>
        <strain evidence="2">KCTC 12368</strain>
    </source>
</reference>
<dbReference type="RefSeq" id="WP_018474168.1">
    <property type="nucleotide sequence ID" value="NZ_BMWX01000001.1"/>
</dbReference>
<dbReference type="InterPro" id="IPR008969">
    <property type="entry name" value="CarboxyPept-like_regulatory"/>
</dbReference>
<evidence type="ECO:0000313" key="2">
    <source>
        <dbReference type="EMBL" id="GGZ16282.1"/>
    </source>
</evidence>
<accession>A0A918UKE6</accession>
<comment type="caution">
    <text evidence="2">The sequence shown here is derived from an EMBL/GenBank/DDBJ whole genome shotgun (WGS) entry which is preliminary data.</text>
</comment>
<feature type="signal peptide" evidence="1">
    <location>
        <begin position="1"/>
        <end position="25"/>
    </location>
</feature>
<sequence>MKSLSLFRISLFFALFAYYSPQLKAQNALDQSLSVKSMESVSIQEVLKTVERDQGFYFSYNSNIIPVDSLVSVARFKGSVRHFMLGLLGNDYEFVETPGYIIIRYAPNRLFLDENEEIKEGKSWLITGKIKDLRSDNLIAYASVYDRSTLQSSLTDKRGYFELKVKNPNESILLTISKENYRDTTFMLLPPVDIQADRKSTPFRYSTESNNDEALQSTFFGQMMIGFKQRMQSLNIGDFITEMPAQVSLLPRVGTHGLMNGQVVNHASLNIIGGYTAGTSGMEIGGIFNINRQNTKYFQVAGIFNLVGGNVEGIQIAGISNRVLGAVDGFQAAGAFNITGDFHGMQVAGLYNKSKQAKGLQVAGLFNQAEGLSNVQVAGILNKAEISTDMQLGLINIADSSAYPIGLVNIIRSGEKSLSFAYDELDYLSMTLRTGGTFSYGLLGIAYALEDRTYNYALDVGLGLHLSNSRLFSLDTELMSRTSLGPVTSTLNTGSLKIIPGLKPKPHFKLFVGPSLNFISRQDLSETHIPGWVIEDFSDDRSIKAWYIGWSTGLSYIF</sequence>
<evidence type="ECO:0000313" key="3">
    <source>
        <dbReference type="Proteomes" id="UP000619457"/>
    </source>
</evidence>
<dbReference type="EMBL" id="BMWX01000001">
    <property type="protein sequence ID" value="GGZ16282.1"/>
    <property type="molecule type" value="Genomic_DNA"/>
</dbReference>
<gene>
    <name evidence="2" type="ORF">GCM10007049_05710</name>
</gene>
<dbReference type="Proteomes" id="UP000619457">
    <property type="component" value="Unassembled WGS sequence"/>
</dbReference>
<dbReference type="AlphaFoldDB" id="A0A918UKE6"/>
<protein>
    <recommendedName>
        <fullName evidence="4">CarboxypepD_reg-like domain-containing protein</fullName>
    </recommendedName>
</protein>
<keyword evidence="3" id="KW-1185">Reference proteome</keyword>
<reference evidence="2" key="1">
    <citation type="journal article" date="2014" name="Int. J. Syst. Evol. Microbiol.">
        <title>Complete genome sequence of Corynebacterium casei LMG S-19264T (=DSM 44701T), isolated from a smear-ripened cheese.</title>
        <authorList>
            <consortium name="US DOE Joint Genome Institute (JGI-PGF)"/>
            <person name="Walter F."/>
            <person name="Albersmeier A."/>
            <person name="Kalinowski J."/>
            <person name="Ruckert C."/>
        </authorList>
    </citation>
    <scope>NUCLEOTIDE SEQUENCE</scope>
    <source>
        <strain evidence="2">KCTC 12368</strain>
    </source>
</reference>
<keyword evidence="1" id="KW-0732">Signal</keyword>
<evidence type="ECO:0000256" key="1">
    <source>
        <dbReference type="SAM" id="SignalP"/>
    </source>
</evidence>
<organism evidence="2 3">
    <name type="scientific">Echinicola pacifica</name>
    <dbReference type="NCBI Taxonomy" id="346377"/>
    <lineage>
        <taxon>Bacteria</taxon>
        <taxon>Pseudomonadati</taxon>
        <taxon>Bacteroidota</taxon>
        <taxon>Cytophagia</taxon>
        <taxon>Cytophagales</taxon>
        <taxon>Cyclobacteriaceae</taxon>
        <taxon>Echinicola</taxon>
    </lineage>
</organism>
<proteinExistence type="predicted"/>
<feature type="chain" id="PRO_5038138859" description="CarboxypepD_reg-like domain-containing protein" evidence="1">
    <location>
        <begin position="26"/>
        <end position="558"/>
    </location>
</feature>
<dbReference type="SUPFAM" id="SSF49464">
    <property type="entry name" value="Carboxypeptidase regulatory domain-like"/>
    <property type="match status" value="1"/>
</dbReference>
<evidence type="ECO:0008006" key="4">
    <source>
        <dbReference type="Google" id="ProtNLM"/>
    </source>
</evidence>
<name>A0A918UKE6_9BACT</name>